<gene>
    <name evidence="1" type="ORF">ACELLULO517_15700</name>
</gene>
<dbReference type="InterPro" id="IPR027417">
    <property type="entry name" value="P-loop_NTPase"/>
</dbReference>
<reference evidence="1 2" key="1">
    <citation type="journal article" date="2021" name="Microorganisms">
        <title>Acidisoma silvae sp. nov. and Acidisomacellulosilytica sp. nov., Two Acidophilic Bacteria Isolated from Decaying Wood, Hydrolyzing Cellulose and Producing Poly-3-hydroxybutyrate.</title>
        <authorList>
            <person name="Mieszkin S."/>
            <person name="Pouder E."/>
            <person name="Uroz S."/>
            <person name="Simon-Colin C."/>
            <person name="Alain K."/>
        </authorList>
    </citation>
    <scope>NUCLEOTIDE SEQUENCE [LARGE SCALE GENOMIC DNA]</scope>
    <source>
        <strain evidence="1 2">HW T5.17</strain>
    </source>
</reference>
<dbReference type="Proteomes" id="UP000721844">
    <property type="component" value="Unassembled WGS sequence"/>
</dbReference>
<dbReference type="Gene3D" id="3.30.420.280">
    <property type="match status" value="1"/>
</dbReference>
<dbReference type="Pfam" id="PF03237">
    <property type="entry name" value="Terminase_6N"/>
    <property type="match status" value="1"/>
</dbReference>
<proteinExistence type="predicted"/>
<dbReference type="Gene3D" id="3.40.50.300">
    <property type="entry name" value="P-loop containing nucleotide triphosphate hydrolases"/>
    <property type="match status" value="1"/>
</dbReference>
<sequence length="442" mass="50273">MSIRKSKNKKSFIKREKLSKPQYEIYSWGWRSEARFRTAVCGRRFGKTFLAVEEIRRACREAVRLNINTDNEIWYGAPTFRQAKRVFWRRLKKGLPQSWLASKPNETDCSIVLKSGHVVRCVGLNEYDNLRGSGLWFFLGDEWQDAPPEAWTETIRPMLSTAGGHALFIGTPKGFNHFRDNYIDGQPGGEPDCKSWKYTTLEGGNVPADEVKQAQRTLDSRTFEQEYCADFKTFEGRIFYAFTRDANSNDLGSIRAKAYDPAKPIELGIDFNINPMSCAVLQNHDGADYQIDEIVIKTSNTDELVTEIRNRYSRNGSLTHITAYPDPAGAQRRTSAQGRTDISILQGSGMRVIAMSSHPLVRDRVNVANSRAKSGDGARRFFVDPRCKHSIDSYERHVYKDGTSEPDKGTGFDHQFDAVSYLLFGKYAYKPPQQHAINIMGR</sequence>
<comment type="caution">
    <text evidence="1">The sequence shown here is derived from an EMBL/GenBank/DDBJ whole genome shotgun (WGS) entry which is preliminary data.</text>
</comment>
<organism evidence="1 2">
    <name type="scientific">Acidisoma cellulosilyticum</name>
    <dbReference type="NCBI Taxonomy" id="2802395"/>
    <lineage>
        <taxon>Bacteria</taxon>
        <taxon>Pseudomonadati</taxon>
        <taxon>Pseudomonadota</taxon>
        <taxon>Alphaproteobacteria</taxon>
        <taxon>Acetobacterales</taxon>
        <taxon>Acidocellaceae</taxon>
        <taxon>Acidisoma</taxon>
    </lineage>
</organism>
<name>A0A963Z2K1_9PROT</name>
<dbReference type="EMBL" id="JAESVA010000005">
    <property type="protein sequence ID" value="MCB8881692.1"/>
    <property type="molecule type" value="Genomic_DNA"/>
</dbReference>
<evidence type="ECO:0000313" key="1">
    <source>
        <dbReference type="EMBL" id="MCB8881692.1"/>
    </source>
</evidence>
<dbReference type="AlphaFoldDB" id="A0A963Z2K1"/>
<evidence type="ECO:0008006" key="3">
    <source>
        <dbReference type="Google" id="ProtNLM"/>
    </source>
</evidence>
<evidence type="ECO:0000313" key="2">
    <source>
        <dbReference type="Proteomes" id="UP000721844"/>
    </source>
</evidence>
<protein>
    <recommendedName>
        <fullName evidence="3">Terminase</fullName>
    </recommendedName>
</protein>
<accession>A0A963Z2K1</accession>
<dbReference type="RefSeq" id="WP_227308357.1">
    <property type="nucleotide sequence ID" value="NZ_JAESVA010000005.1"/>
</dbReference>
<keyword evidence="2" id="KW-1185">Reference proteome</keyword>